<dbReference type="PANTHER" id="PTHR17045">
    <property type="entry name" value="MELANOCYTE SPECIFIC GENE RELATED CITED"/>
    <property type="match status" value="1"/>
</dbReference>
<evidence type="ECO:0000256" key="8">
    <source>
        <dbReference type="ARBA" id="ARBA00023242"/>
    </source>
</evidence>
<dbReference type="GeneID" id="101318848"/>
<dbReference type="PANTHER" id="PTHR17045:SF6">
    <property type="entry name" value="CBP_P300-INTERACTING TRANSACTIVATOR 1"/>
    <property type="match status" value="1"/>
</dbReference>
<evidence type="ECO:0000256" key="4">
    <source>
        <dbReference type="ARBA" id="ARBA00022490"/>
    </source>
</evidence>
<dbReference type="AlphaFoldDB" id="A0A2U3V8D0"/>
<dbReference type="STRING" id="9739.ENSTTRP00000005831"/>
<comment type="subcellular location">
    <subcellularLocation>
        <location evidence="2">Cytoplasm</location>
    </subcellularLocation>
    <subcellularLocation>
        <location evidence="1">Nucleus</location>
    </subcellularLocation>
</comment>
<feature type="region of interest" description="Disordered" evidence="9">
    <location>
        <begin position="214"/>
        <end position="255"/>
    </location>
</feature>
<dbReference type="InParanoid" id="A0A2U3V8D0"/>
<accession>A0A2U3V8D0</accession>
<feature type="compositionally biased region" description="Pro residues" evidence="9">
    <location>
        <begin position="240"/>
        <end position="250"/>
    </location>
</feature>
<dbReference type="FunFam" id="6.10.140.2200:FF:000002">
    <property type="entry name" value="cbp/p300-interacting transactivator 1 isoform X2"/>
    <property type="match status" value="1"/>
</dbReference>
<evidence type="ECO:0000256" key="5">
    <source>
        <dbReference type="ARBA" id="ARBA00023015"/>
    </source>
</evidence>
<dbReference type="Proteomes" id="UP000245320">
    <property type="component" value="Chromosome X"/>
</dbReference>
<proteinExistence type="inferred from homology"/>
<dbReference type="FunCoup" id="A0A2U3V8D0">
    <property type="interactions" value="127"/>
</dbReference>
<protein>
    <submittedName>
        <fullName evidence="11">Cbp/p300-interacting transactivator 1 isoform X1</fullName>
    </submittedName>
</protein>
<evidence type="ECO:0000256" key="7">
    <source>
        <dbReference type="ARBA" id="ARBA00023163"/>
    </source>
</evidence>
<dbReference type="GO" id="GO:0005634">
    <property type="term" value="C:nucleus"/>
    <property type="evidence" value="ECO:0007669"/>
    <property type="project" value="UniProtKB-SubCell"/>
</dbReference>
<evidence type="ECO:0000256" key="6">
    <source>
        <dbReference type="ARBA" id="ARBA00023159"/>
    </source>
</evidence>
<evidence type="ECO:0000256" key="1">
    <source>
        <dbReference type="ARBA" id="ARBA00004123"/>
    </source>
</evidence>
<keyword evidence="4" id="KW-0963">Cytoplasm</keyword>
<feature type="compositionally biased region" description="Low complexity" evidence="9">
    <location>
        <begin position="18"/>
        <end position="47"/>
    </location>
</feature>
<name>A0A2U3V8D0_TURTR</name>
<dbReference type="GO" id="GO:0030318">
    <property type="term" value="P:melanocyte differentiation"/>
    <property type="evidence" value="ECO:0007669"/>
    <property type="project" value="TreeGrafter"/>
</dbReference>
<dbReference type="Pfam" id="PF04487">
    <property type="entry name" value="CITED"/>
    <property type="match status" value="1"/>
</dbReference>
<evidence type="ECO:0000313" key="11">
    <source>
        <dbReference type="RefSeq" id="XP_004327036.2"/>
    </source>
</evidence>
<dbReference type="GO" id="GO:0003713">
    <property type="term" value="F:transcription coactivator activity"/>
    <property type="evidence" value="ECO:0007669"/>
    <property type="project" value="TreeGrafter"/>
</dbReference>
<keyword evidence="7" id="KW-0804">Transcription</keyword>
<comment type="similarity">
    <text evidence="3">Belongs to the CITED family.</text>
</comment>
<sequence length="359" mass="36831">MQGGGERLCPGPGPPPALEAQASAGGSGLGATTAWARQPHPGSRGRSPAPPDPRSRSDSVPQPALRFHTIRGDCTSSSAFKGPHTPAAAIKCSQRHSCRRGTAELPRRGSLRPAARPQPAGEGSFLARRKRAEEGAAPALALAQQLQLAASHPTNLSNFCQGSEMPTMSRPALDVKGGTSPMKEDANPEMSSLAYSNLAVKDRKAVAILHYPGVTSNGTKANGASASSSGSPSPISSPTAAPPTKPPPFNLNPAPHLLASMQLQKLNSQYHGMAAATPGQPGEAGPLPNWGFGAQAGGAGSLSPSAGAQSSAIIDSDPVDEEVLMSLVVELGLDRANELPELWLGQNEFDFTADFPSGC</sequence>
<evidence type="ECO:0000256" key="2">
    <source>
        <dbReference type="ARBA" id="ARBA00004496"/>
    </source>
</evidence>
<gene>
    <name evidence="11" type="primary">CITED1</name>
</gene>
<dbReference type="OrthoDB" id="9684982at2759"/>
<dbReference type="Gene3D" id="6.10.140.2200">
    <property type="match status" value="1"/>
</dbReference>
<dbReference type="GO" id="GO:0005737">
    <property type="term" value="C:cytoplasm"/>
    <property type="evidence" value="ECO:0007669"/>
    <property type="project" value="UniProtKB-SubCell"/>
</dbReference>
<feature type="region of interest" description="Disordered" evidence="9">
    <location>
        <begin position="1"/>
        <end position="134"/>
    </location>
</feature>
<evidence type="ECO:0000256" key="9">
    <source>
        <dbReference type="SAM" id="MobiDB-lite"/>
    </source>
</evidence>
<keyword evidence="8" id="KW-0539">Nucleus</keyword>
<keyword evidence="10" id="KW-1185">Reference proteome</keyword>
<reference evidence="11" key="1">
    <citation type="submission" date="2025-08" db="UniProtKB">
        <authorList>
            <consortium name="RefSeq"/>
        </authorList>
    </citation>
    <scope>IDENTIFICATION</scope>
    <source>
        <tissue evidence="11">Spleen</tissue>
    </source>
</reference>
<dbReference type="InterPro" id="IPR007576">
    <property type="entry name" value="CITED"/>
</dbReference>
<feature type="compositionally biased region" description="Low complexity" evidence="9">
    <location>
        <begin position="216"/>
        <end position="239"/>
    </location>
</feature>
<dbReference type="CTD" id="4435"/>
<evidence type="ECO:0000313" key="10">
    <source>
        <dbReference type="Proteomes" id="UP000245320"/>
    </source>
</evidence>
<organism evidence="10 11">
    <name type="scientific">Tursiops truncatus</name>
    <name type="common">Atlantic bottle-nosed dolphin</name>
    <name type="synonym">Delphinus truncatus</name>
    <dbReference type="NCBI Taxonomy" id="9739"/>
    <lineage>
        <taxon>Eukaryota</taxon>
        <taxon>Metazoa</taxon>
        <taxon>Chordata</taxon>
        <taxon>Craniata</taxon>
        <taxon>Vertebrata</taxon>
        <taxon>Euteleostomi</taxon>
        <taxon>Mammalia</taxon>
        <taxon>Eutheria</taxon>
        <taxon>Laurasiatheria</taxon>
        <taxon>Artiodactyla</taxon>
        <taxon>Whippomorpha</taxon>
        <taxon>Cetacea</taxon>
        <taxon>Odontoceti</taxon>
        <taxon>Delphinidae</taxon>
        <taxon>Tursiops</taxon>
    </lineage>
</organism>
<evidence type="ECO:0000256" key="3">
    <source>
        <dbReference type="ARBA" id="ARBA00006967"/>
    </source>
</evidence>
<keyword evidence="6" id="KW-0010">Activator</keyword>
<dbReference type="RefSeq" id="XP_004327036.2">
    <property type="nucleotide sequence ID" value="XM_004326988.2"/>
</dbReference>
<keyword evidence="5" id="KW-0805">Transcription regulation</keyword>